<protein>
    <recommendedName>
        <fullName evidence="7">Peptidase S1 domain-containing protein</fullName>
    </recommendedName>
</protein>
<feature type="chain" id="PRO_5035557537" description="Peptidase S1 domain-containing protein" evidence="6">
    <location>
        <begin position="24"/>
        <end position="253"/>
    </location>
</feature>
<dbReference type="AlphaFoldDB" id="A0A397G038"/>
<dbReference type="PRINTS" id="PR00722">
    <property type="entry name" value="CHYMOTRYPSIN"/>
</dbReference>
<dbReference type="SMART" id="SM00020">
    <property type="entry name" value="Tryp_SPc"/>
    <property type="match status" value="1"/>
</dbReference>
<keyword evidence="5" id="KW-0325">Glycoprotein</keyword>
<dbReference type="InterPro" id="IPR001314">
    <property type="entry name" value="Peptidase_S1A"/>
</dbReference>
<evidence type="ECO:0000256" key="6">
    <source>
        <dbReference type="SAM" id="SignalP"/>
    </source>
</evidence>
<evidence type="ECO:0000259" key="7">
    <source>
        <dbReference type="PROSITE" id="PS50240"/>
    </source>
</evidence>
<evidence type="ECO:0000256" key="4">
    <source>
        <dbReference type="ARBA" id="ARBA00023157"/>
    </source>
</evidence>
<dbReference type="Pfam" id="PF00089">
    <property type="entry name" value="Trypsin"/>
    <property type="match status" value="1"/>
</dbReference>
<keyword evidence="3" id="KW-0843">Virulence</keyword>
<feature type="domain" description="Peptidase S1" evidence="7">
    <location>
        <begin position="20"/>
        <end position="249"/>
    </location>
</feature>
<dbReference type="PANTHER" id="PTHR24276">
    <property type="entry name" value="POLYSERASE-RELATED"/>
    <property type="match status" value="1"/>
</dbReference>
<reference evidence="10 11" key="1">
    <citation type="submission" date="2018-08" db="EMBL/GenBank/DDBJ databases">
        <title>Aphanomyces genome sequencing and annotation.</title>
        <authorList>
            <person name="Minardi D."/>
            <person name="Oidtmann B."/>
            <person name="Van Der Giezen M."/>
            <person name="Studholme D.J."/>
        </authorList>
    </citation>
    <scope>NUCLEOTIDE SEQUENCE [LARGE SCALE GENOMIC DNA]</scope>
    <source>
        <strain evidence="9 10">197901</strain>
        <strain evidence="8 11">FDL457</strain>
    </source>
</reference>
<dbReference type="SUPFAM" id="SSF50494">
    <property type="entry name" value="Trypsin-like serine proteases"/>
    <property type="match status" value="1"/>
</dbReference>
<proteinExistence type="inferred from homology"/>
<dbReference type="Proteomes" id="UP000286510">
    <property type="component" value="Unassembled WGS sequence"/>
</dbReference>
<dbReference type="PROSITE" id="PS50240">
    <property type="entry name" value="TRYPSIN_DOM"/>
    <property type="match status" value="1"/>
</dbReference>
<dbReference type="GO" id="GO:0004252">
    <property type="term" value="F:serine-type endopeptidase activity"/>
    <property type="evidence" value="ECO:0007669"/>
    <property type="project" value="InterPro"/>
</dbReference>
<organism evidence="9 10">
    <name type="scientific">Aphanomyces astaci</name>
    <name type="common">Crayfish plague agent</name>
    <dbReference type="NCBI Taxonomy" id="112090"/>
    <lineage>
        <taxon>Eukaryota</taxon>
        <taxon>Sar</taxon>
        <taxon>Stramenopiles</taxon>
        <taxon>Oomycota</taxon>
        <taxon>Saprolegniomycetes</taxon>
        <taxon>Saprolegniales</taxon>
        <taxon>Verrucalvaceae</taxon>
        <taxon>Aphanomyces</taxon>
    </lineage>
</organism>
<evidence type="ECO:0000256" key="5">
    <source>
        <dbReference type="ARBA" id="ARBA00023180"/>
    </source>
</evidence>
<comment type="caution">
    <text evidence="9">The sequence shown here is derived from an EMBL/GenBank/DDBJ whole genome shotgun (WGS) entry which is preliminary data.</text>
</comment>
<accession>A0A397G038</accession>
<dbReference type="EMBL" id="QUTE01001139">
    <property type="protein sequence ID" value="RHZ41362.1"/>
    <property type="molecule type" value="Genomic_DNA"/>
</dbReference>
<evidence type="ECO:0000256" key="3">
    <source>
        <dbReference type="ARBA" id="ARBA00023026"/>
    </source>
</evidence>
<feature type="signal peptide" evidence="6">
    <location>
        <begin position="1"/>
        <end position="23"/>
    </location>
</feature>
<evidence type="ECO:0000313" key="11">
    <source>
        <dbReference type="Proteomes" id="UP000286510"/>
    </source>
</evidence>
<evidence type="ECO:0000256" key="1">
    <source>
        <dbReference type="ARBA" id="ARBA00007664"/>
    </source>
</evidence>
<dbReference type="PANTHER" id="PTHR24276:SF98">
    <property type="entry name" value="FI18310P1-RELATED"/>
    <property type="match status" value="1"/>
</dbReference>
<dbReference type="EMBL" id="QUTF01009099">
    <property type="protein sequence ID" value="RHZ38004.1"/>
    <property type="molecule type" value="Genomic_DNA"/>
</dbReference>
<sequence>MVKFLALAAVAAFAAADIEIVNGTVVPVGKYTYVTGLRPSETAASLCGASLVAPKILVTAAHCARTPWATYASIGSHYSNGAKDGERIKIVKRTLHPKYNKATRHDYDVAVFELETESKFPPVKLNWDEDQFTAPGVVSWVRGFGSIYTDGPTSPVLLEADMVIWENSKCHATFNKYNNLNVTSSMICAGGELKDTCQDDSGGPLTVTRNGEEYLVGVTSWGIGCAKPGLPGVYARISEVRDFIEPFLPKAAC</sequence>
<dbReference type="InterPro" id="IPR018114">
    <property type="entry name" value="TRYPSIN_HIS"/>
</dbReference>
<dbReference type="CDD" id="cd00190">
    <property type="entry name" value="Tryp_SPc"/>
    <property type="match status" value="1"/>
</dbReference>
<dbReference type="InterPro" id="IPR001254">
    <property type="entry name" value="Trypsin_dom"/>
</dbReference>
<dbReference type="InterPro" id="IPR043504">
    <property type="entry name" value="Peptidase_S1_PA_chymotrypsin"/>
</dbReference>
<dbReference type="VEuPathDB" id="FungiDB:H257_19232"/>
<dbReference type="PROSITE" id="PS00134">
    <property type="entry name" value="TRYPSIN_HIS"/>
    <property type="match status" value="1"/>
</dbReference>
<evidence type="ECO:0000313" key="9">
    <source>
        <dbReference type="EMBL" id="RHZ41362.1"/>
    </source>
</evidence>
<comment type="similarity">
    <text evidence="1">Belongs to the peptidase S1 family.</text>
</comment>
<keyword evidence="4" id="KW-1015">Disulfide bond</keyword>
<dbReference type="Gene3D" id="2.40.10.10">
    <property type="entry name" value="Trypsin-like serine proteases"/>
    <property type="match status" value="1"/>
</dbReference>
<dbReference type="InterPro" id="IPR009003">
    <property type="entry name" value="Peptidase_S1_PA"/>
</dbReference>
<name>A0A397G038_APHAT</name>
<keyword evidence="2 6" id="KW-0732">Signal</keyword>
<dbReference type="InterPro" id="IPR050430">
    <property type="entry name" value="Peptidase_S1"/>
</dbReference>
<gene>
    <name evidence="8" type="ORF">DYB26_012767</name>
    <name evidence="9" type="ORF">DYB31_010550</name>
</gene>
<dbReference type="Proteomes" id="UP000266196">
    <property type="component" value="Unassembled WGS sequence"/>
</dbReference>
<dbReference type="FunFam" id="2.40.10.10:FF:000002">
    <property type="entry name" value="Transmembrane protease serine"/>
    <property type="match status" value="1"/>
</dbReference>
<evidence type="ECO:0000256" key="2">
    <source>
        <dbReference type="ARBA" id="ARBA00022729"/>
    </source>
</evidence>
<evidence type="ECO:0000313" key="10">
    <source>
        <dbReference type="Proteomes" id="UP000266196"/>
    </source>
</evidence>
<dbReference type="GO" id="GO:0006508">
    <property type="term" value="P:proteolysis"/>
    <property type="evidence" value="ECO:0007669"/>
    <property type="project" value="InterPro"/>
</dbReference>
<evidence type="ECO:0000313" key="8">
    <source>
        <dbReference type="EMBL" id="RHZ38004.1"/>
    </source>
</evidence>